<dbReference type="Pfam" id="PF10088">
    <property type="entry name" value="DUF2326"/>
    <property type="match status" value="1"/>
</dbReference>
<feature type="domain" description="DUF2326" evidence="2">
    <location>
        <begin position="424"/>
        <end position="564"/>
    </location>
</feature>
<dbReference type="KEGG" id="gme:Gmet_1048"/>
<keyword evidence="1" id="KW-0175">Coiled coil</keyword>
<dbReference type="Gene3D" id="3.40.50.300">
    <property type="entry name" value="P-loop containing nucleotide triphosphate hydrolases"/>
    <property type="match status" value="1"/>
</dbReference>
<feature type="coiled-coil region" evidence="1">
    <location>
        <begin position="314"/>
        <end position="371"/>
    </location>
</feature>
<sequence length="566" mass="63897">MKLIQLSANQKSFHSIPFNPDGLNLIVGDSSPDRQEGSSNGVGKTLALKLVHHCLGATLDHKLKASIPEWVFSLEFSIDGQDHLIERSADGKKLALDERKISHKKLLEWLNASGVFRLVPDLPGLTFRSLFTRFGRRHLKDCVDPIVTFKESDFDGLLRSLYLLGGDCHLVAAKKSHKNRIDELKKSLKTWDTDHVLRDMFRAGSQPKVRAEWLDKEILRIRADLAKFRVAEDYRAIEIETNSLTSDLREIEKQIAICGFQIDGINKALTNQPDISKDELIELYAGLQEVFRPEMLAHFEAVEAFHNSLSFNRKIRLEGDRARLAARVNDLESRRNAIGERRDQLLASLQGKRALDEYAALAQQLARYEGERERLGEFLDFANTLQKKVQNIKEDMVAEDRVAASYAESEPLMQADKNFSALAELLYPRTPAGIILEANTGDNQLRYNLTVEIDGDDSDGINAAKVVCFDWTILLNGANHNCGLLWHDNRLFAHMDPKPRAAWFTNAVATAAANGKQYVASINTENFEAMKEYLSDLEWEQLCQTIAVTLRGDKPENKLLGVQFGR</sequence>
<evidence type="ECO:0000259" key="2">
    <source>
        <dbReference type="Pfam" id="PF10088"/>
    </source>
</evidence>
<evidence type="ECO:0000313" key="3">
    <source>
        <dbReference type="EMBL" id="ABB31288.2"/>
    </source>
</evidence>
<organism evidence="3 4">
    <name type="scientific">Geobacter metallireducens (strain ATCC 53774 / DSM 7210 / GS-15)</name>
    <dbReference type="NCBI Taxonomy" id="269799"/>
    <lineage>
        <taxon>Bacteria</taxon>
        <taxon>Pseudomonadati</taxon>
        <taxon>Thermodesulfobacteriota</taxon>
        <taxon>Desulfuromonadia</taxon>
        <taxon>Geobacterales</taxon>
        <taxon>Geobacteraceae</taxon>
        <taxon>Geobacter</taxon>
    </lineage>
</organism>
<gene>
    <name evidence="3" type="ordered locus">Gmet_1048</name>
</gene>
<reference evidence="3 4" key="1">
    <citation type="submission" date="2005-10" db="EMBL/GenBank/DDBJ databases">
        <title>Complete sequence of Geobacter metallireducens GS-15.</title>
        <authorList>
            <consortium name="US DOE Joint Genome Institute"/>
            <person name="Copeland A."/>
            <person name="Lucas S."/>
            <person name="Lapidus A."/>
            <person name="Barry K."/>
            <person name="Detter J.C."/>
            <person name="Glavina T."/>
            <person name="Hammon N."/>
            <person name="Israni S."/>
            <person name="Pitluck S."/>
            <person name="Di Bartolo G."/>
            <person name="Chain P."/>
            <person name="Schmutz J."/>
            <person name="Larimer F."/>
            <person name="Land M."/>
            <person name="Kyrpides N."/>
            <person name="Ivanova N."/>
            <person name="Richardson P."/>
        </authorList>
    </citation>
    <scope>NUCLEOTIDE SEQUENCE [LARGE SCALE GENOMIC DNA]</scope>
    <source>
        <strain evidence="4">ATCC 53774 / DSM 7210 / GS-15</strain>
    </source>
</reference>
<dbReference type="Proteomes" id="UP000007073">
    <property type="component" value="Chromosome"/>
</dbReference>
<evidence type="ECO:0000256" key="1">
    <source>
        <dbReference type="SAM" id="Coils"/>
    </source>
</evidence>
<protein>
    <recommendedName>
        <fullName evidence="2">DUF2326 domain-containing protein</fullName>
    </recommendedName>
</protein>
<dbReference type="EMBL" id="CP000148">
    <property type="protein sequence ID" value="ABB31288.2"/>
    <property type="molecule type" value="Genomic_DNA"/>
</dbReference>
<name>Q39WT6_GEOMG</name>
<keyword evidence="4" id="KW-1185">Reference proteome</keyword>
<reference evidence="3 4" key="2">
    <citation type="journal article" date="2009" name="BMC Microbiol.">
        <title>The genome sequence of Geobacter metallireducens: features of metabolism, physiology and regulation common and dissimilar to Geobacter sulfurreducens.</title>
        <authorList>
            <person name="Aklujkar M."/>
            <person name="Krushkal J."/>
            <person name="DiBartolo G."/>
            <person name="Lapidus A."/>
            <person name="Land M.L."/>
            <person name="Lovley D.R."/>
        </authorList>
    </citation>
    <scope>NUCLEOTIDE SEQUENCE [LARGE SCALE GENOMIC DNA]</scope>
    <source>
        <strain evidence="4">ATCC 53774 / DSM 7210 / GS-15</strain>
    </source>
</reference>
<proteinExistence type="predicted"/>
<dbReference type="AlphaFoldDB" id="Q39WT6"/>
<dbReference type="InterPro" id="IPR027417">
    <property type="entry name" value="P-loop_NTPase"/>
</dbReference>
<dbReference type="eggNOG" id="COG5293">
    <property type="taxonomic scope" value="Bacteria"/>
</dbReference>
<dbReference type="HOGENOM" id="CLU_033310_0_0_7"/>
<dbReference type="InterPro" id="IPR018760">
    <property type="entry name" value="DUF2326"/>
</dbReference>
<accession>Q39WT6</accession>
<evidence type="ECO:0000313" key="4">
    <source>
        <dbReference type="Proteomes" id="UP000007073"/>
    </source>
</evidence>
<dbReference type="RefSeq" id="WP_004513222.1">
    <property type="nucleotide sequence ID" value="NC_007517.1"/>
</dbReference>